<evidence type="ECO:0000313" key="1">
    <source>
        <dbReference type="EMBL" id="MBC3478703.1"/>
    </source>
</evidence>
<comment type="caution">
    <text evidence="1">The sequence shown here is derived from an EMBL/GenBank/DDBJ whole genome shotgun (WGS) entry which is preliminary data.</text>
</comment>
<dbReference type="RefSeq" id="WP_186599164.1">
    <property type="nucleotide sequence ID" value="NZ_JABWRS010000028.1"/>
</dbReference>
<protein>
    <submittedName>
        <fullName evidence="1">NRDE family protein</fullName>
    </submittedName>
</protein>
<gene>
    <name evidence="1" type="ORF">HU747_24255</name>
</gene>
<accession>A0ABR6VEW1</accession>
<sequence length="248" mass="26448">MCLIVFAWRPGHPLPLIVAANRDEFYARPALALAGWDDAPGVYAGRDLEAGGTWLGVGPQGRFAALTNIRDPSQPLGARSRGELVAAFLQGDQGLEGYLDQVASRSGQYSGFNLLVGDGQRLGYLHAREAEPRLLAPGVYGLSNAGLDTPWPKLVKARNGLEALLESADPQRMLALLADAEPAADSELPETGVGLATEKLLSSVFIASQSYGTRASTVLIVDDHGRRRLFERSFGPFGGHLGEVTLEV</sequence>
<dbReference type="PANTHER" id="PTHR17985">
    <property type="entry name" value="SER/THR-RICH PROTEIN T10 IN DGCR REGION"/>
    <property type="match status" value="1"/>
</dbReference>
<name>A0ABR6VEW1_9PSED</name>
<dbReference type="InterPro" id="IPR008551">
    <property type="entry name" value="TANGO2"/>
</dbReference>
<dbReference type="EMBL" id="JABWRS010000028">
    <property type="protein sequence ID" value="MBC3478703.1"/>
    <property type="molecule type" value="Genomic_DNA"/>
</dbReference>
<reference evidence="1 2" key="1">
    <citation type="journal article" date="2020" name="Microorganisms">
        <title>Reliable Identification of Environmental Pseudomonas Isolates Using the rpoD Gene.</title>
        <authorList>
            <consortium name="The Broad Institute Genome Sequencing Platform"/>
            <person name="Girard L."/>
            <person name="Lood C."/>
            <person name="Rokni-Zadeh H."/>
            <person name="van Noort V."/>
            <person name="Lavigne R."/>
            <person name="De Mot R."/>
        </authorList>
    </citation>
    <scope>NUCLEOTIDE SEQUENCE [LARGE SCALE GENOMIC DNA]</scope>
    <source>
        <strain evidence="1 2">RW7P2</strain>
    </source>
</reference>
<dbReference type="Proteomes" id="UP000628086">
    <property type="component" value="Unassembled WGS sequence"/>
</dbReference>
<evidence type="ECO:0000313" key="2">
    <source>
        <dbReference type="Proteomes" id="UP000628086"/>
    </source>
</evidence>
<keyword evidence="2" id="KW-1185">Reference proteome</keyword>
<dbReference type="Pfam" id="PF05742">
    <property type="entry name" value="TANGO2"/>
    <property type="match status" value="1"/>
</dbReference>
<organism evidence="1 2">
    <name type="scientific">Pseudomonas taiwanensis</name>
    <dbReference type="NCBI Taxonomy" id="470150"/>
    <lineage>
        <taxon>Bacteria</taxon>
        <taxon>Pseudomonadati</taxon>
        <taxon>Pseudomonadota</taxon>
        <taxon>Gammaproteobacteria</taxon>
        <taxon>Pseudomonadales</taxon>
        <taxon>Pseudomonadaceae</taxon>
        <taxon>Pseudomonas</taxon>
    </lineage>
</organism>
<dbReference type="PANTHER" id="PTHR17985:SF8">
    <property type="entry name" value="TRANSPORT AND GOLGI ORGANIZATION PROTEIN 2 HOMOLOG"/>
    <property type="match status" value="1"/>
</dbReference>
<proteinExistence type="predicted"/>